<name>A0A0F9EHI1_9ZZZZ</name>
<dbReference type="EMBL" id="LAZR01034796">
    <property type="protein sequence ID" value="KKL44335.1"/>
    <property type="molecule type" value="Genomic_DNA"/>
</dbReference>
<proteinExistence type="predicted"/>
<organism evidence="1">
    <name type="scientific">marine sediment metagenome</name>
    <dbReference type="NCBI Taxonomy" id="412755"/>
    <lineage>
        <taxon>unclassified sequences</taxon>
        <taxon>metagenomes</taxon>
        <taxon>ecological metagenomes</taxon>
    </lineage>
</organism>
<dbReference type="AlphaFoldDB" id="A0A0F9EHI1"/>
<accession>A0A0F9EHI1</accession>
<comment type="caution">
    <text evidence="1">The sequence shown here is derived from an EMBL/GenBank/DDBJ whole genome shotgun (WGS) entry which is preliminary data.</text>
</comment>
<protein>
    <submittedName>
        <fullName evidence="1">Uncharacterized protein</fullName>
    </submittedName>
</protein>
<evidence type="ECO:0000313" key="1">
    <source>
        <dbReference type="EMBL" id="KKL44335.1"/>
    </source>
</evidence>
<feature type="non-terminal residue" evidence="1">
    <location>
        <position position="1"/>
    </location>
</feature>
<gene>
    <name evidence="1" type="ORF">LCGC14_2366680</name>
</gene>
<reference evidence="1" key="1">
    <citation type="journal article" date="2015" name="Nature">
        <title>Complex archaea that bridge the gap between prokaryotes and eukaryotes.</title>
        <authorList>
            <person name="Spang A."/>
            <person name="Saw J.H."/>
            <person name="Jorgensen S.L."/>
            <person name="Zaremba-Niedzwiedzka K."/>
            <person name="Martijn J."/>
            <person name="Lind A.E."/>
            <person name="van Eijk R."/>
            <person name="Schleper C."/>
            <person name="Guy L."/>
            <person name="Ettema T.J."/>
        </authorList>
    </citation>
    <scope>NUCLEOTIDE SEQUENCE</scope>
</reference>
<sequence>TTFLPPGAIKGIRAALGYFADLLDKVATLQDSVDAIEFPEPSQQIDVPAILAITNQISDNMATLDRWNRLHASSNVLNGIAVNTTEAVLAIRRLL</sequence>